<dbReference type="PROSITE" id="PS50089">
    <property type="entry name" value="ZF_RING_2"/>
    <property type="match status" value="1"/>
</dbReference>
<feature type="compositionally biased region" description="Basic and acidic residues" evidence="4">
    <location>
        <begin position="356"/>
        <end position="372"/>
    </location>
</feature>
<feature type="compositionally biased region" description="Acidic residues" evidence="4">
    <location>
        <begin position="974"/>
        <end position="993"/>
    </location>
</feature>
<evidence type="ECO:0000256" key="1">
    <source>
        <dbReference type="ARBA" id="ARBA00022771"/>
    </source>
</evidence>
<feature type="compositionally biased region" description="Polar residues" evidence="4">
    <location>
        <begin position="1157"/>
        <end position="1183"/>
    </location>
</feature>
<dbReference type="InterPro" id="IPR013083">
    <property type="entry name" value="Znf_RING/FYVE/PHD"/>
</dbReference>
<feature type="compositionally biased region" description="Gly residues" evidence="4">
    <location>
        <begin position="532"/>
        <end position="545"/>
    </location>
</feature>
<evidence type="ECO:0000313" key="7">
    <source>
        <dbReference type="Proteomes" id="UP000694888"/>
    </source>
</evidence>
<evidence type="ECO:0000256" key="2">
    <source>
        <dbReference type="ARBA" id="ARBA00022833"/>
    </source>
</evidence>
<dbReference type="CDD" id="cd16470">
    <property type="entry name" value="RING-H2_RNF25"/>
    <property type="match status" value="1"/>
</dbReference>
<dbReference type="SMART" id="SM00591">
    <property type="entry name" value="RWD"/>
    <property type="match status" value="1"/>
</dbReference>
<proteinExistence type="predicted"/>
<feature type="compositionally biased region" description="Basic and acidic residues" evidence="4">
    <location>
        <begin position="999"/>
        <end position="1020"/>
    </location>
</feature>
<keyword evidence="1 3" id="KW-0479">Metal-binding</keyword>
<sequence length="1834" mass="197122">MDDSDSEFQSELETELESLQAIFIDELTFSRKEDGSVDEIELLLHPSTGHDTSKQFVCMRLVFRPPTQYPHEAPELEIRNPRGLGEEEIESLAQDMKVKATEYLGEPMLYTLIEMARDSLTEGNVPRCPCVVCLEHFEPTDAFQRTGCYHYFHTRCLHMYLVHTRAAMAEERRTREEEGAKHVREQEKEEVIVCPLCREPLDAESLSVVCESNETVEEETFVPSSELRDQQRRMAEVYQRQKAKGGIIDLEAERNKYLVNPDTVVTIPTSSTLTADAPASRQKSPRNERNNSHGVGEKATSRQTDRNRKHEGLGEGHRRAEPHSAGGRGRGRGGQGRNSEGDGDRSSGKTRGRGRGNQEEFRKNRSQGERGVARGGGESRGQHRDGEDEREVERKMEDGRKNERKVEERRKNERKEGEGEETFSRGHNTAADEGRRAGGNSRARSRGEVETMQDFGEDRPRQDGYRDGGGRGQGRVRGRRGRGGHSSRGGGGSEVTDGERGDVVSVRVGDGSRRVNEGEGVERDGQRRGEGSRSGQGRGAGGGQRYGEKDGRSADVTKTDGSLGGRELGDGVRMAGGFGRDGRGRGGKSSNSEAAASSARGGSVLSGSDSSAGERDGDRSVSSQGDEGRPISSRGDGTRSRGGARGSDRWGYERGGQGKGWGGRGGRWDNDRDEHHGGRSHKGGEGQERSRGQQQQWQNRDGAQSGRRSNNNNSSNSNNNMGPGGPNNMRPRMMGNGGVPPNSMGMGPGGMNQGMGPNNMGQGMGPMNQNMGPGNMNQGMGPGNVNQGLGAGGLNQNMGPGGPNQNMGPGGMNQNMGPGNMNRNMGPGGMNQNMAPGGMNQGMGPAGMNQNVGPGGMNQNMVPGSTILPPSEPGSATATSTNNSMGGPRPPPVSAGQEVGFMDMDYRIKPDFDGDGRVEQRMNTGETNEMGDTDHRVKEKEVTEEDEDDEENSKDLKELDKIRQQIQAQIDNASDGEEEEEEEGENEDEEMAEDGSVLPKKEELSPERMDESGQEIKDEKAAIKAEVEAEMANIEVPAHLPKKQRELFIRIQQQQLMREKEKEKQEAAKAAEDSEVKEEAADDWYSSDEEGDNQKAPNLTDVLKKLSKDTLPVSSSEGSVVKQEVPDTSSASAAPATTSTGSMFNIMQMINAIKKQSSTSSAKLPTETITSTQAPGSPKSPTDSEGKPFQLPSALLQQLPALTVDPPVVSARPLNPLKYAVVKIALNMPKPYTQLPKGVNASDPSYKSDPRVKWYLQYLEKQLQSAPKEVVRRPSVDTEKPSKPVDPRLKKVPTDPRLAKAAADSGSGDVSRPTDPRLQRAQAQGRPTDPRLARQAGANLDPRLNRQNSQDPMGNMGMMSGQMSSPMAGSGGVMNTGGMGMGGPMNNMNSMGNMMGGMPNSMAGGMNSGMNNMGRPMNNQMGGPMNNPMGGPGMMGGPGPMNNPMGGPGPMNNQRGSPAMNNQMGGPAMNNPMGGGSMNNMMGGGPMNVMKSRMNNPMRPFQGGPVNAPMGGPMGNNMNRMGNPMNPMGGPMNAMGGPIGGNQNMNRMGGPQGPGGGMGGPGPVGPQGIMGSDSGDRRMAGDFHNPSDPRLGGGQRPPNDPRVKIKASEPNKNDPRTNRRDPRMGPVSMDESDSDIRMLSSDPSSGSKSNNLQRPGGSFSNSSKDFSQSGNFPPPPLPDPMMDLPIGDADLRLGLGTPPTSSSSSTPPPDSMQDFDSDLPKPAQKFDHRNDPRFKRVKRSTSQLKNSVEYNSPLGSAEEVMVSEEGDGSQFSNYNKPRFPPGKDPRSRNVPSPSLPDTLHDFEAQGPPPPMEAEPALKVKDLFKTIDPTASPFC</sequence>
<feature type="compositionally biased region" description="Low complexity" evidence="4">
    <location>
        <begin position="1128"/>
        <end position="1138"/>
    </location>
</feature>
<feature type="compositionally biased region" description="Gly residues" evidence="4">
    <location>
        <begin position="653"/>
        <end position="665"/>
    </location>
</feature>
<dbReference type="GeneID" id="101854367"/>
<feature type="compositionally biased region" description="Acidic residues" evidence="4">
    <location>
        <begin position="1080"/>
        <end position="1091"/>
    </location>
</feature>
<feature type="compositionally biased region" description="Basic and acidic residues" evidence="4">
    <location>
        <begin position="953"/>
        <end position="963"/>
    </location>
</feature>
<keyword evidence="1 3" id="KW-0863">Zinc-finger</keyword>
<keyword evidence="2" id="KW-0862">Zinc</keyword>
<feature type="compositionally biased region" description="Basic and acidic residues" evidence="4">
    <location>
        <begin position="380"/>
        <end position="417"/>
    </location>
</feature>
<feature type="compositionally biased region" description="Basic and acidic residues" evidence="4">
    <location>
        <begin position="285"/>
        <end position="322"/>
    </location>
</feature>
<feature type="compositionally biased region" description="Basic and acidic residues" evidence="4">
    <location>
        <begin position="456"/>
        <end position="469"/>
    </location>
</feature>
<dbReference type="CDD" id="cd23818">
    <property type="entry name" value="RWD_RNF25"/>
    <property type="match status" value="1"/>
</dbReference>
<feature type="compositionally biased region" description="Basic residues" evidence="4">
    <location>
        <begin position="474"/>
        <end position="485"/>
    </location>
</feature>
<feature type="compositionally biased region" description="Low complexity" evidence="4">
    <location>
        <begin position="588"/>
        <end position="608"/>
    </location>
</feature>
<feature type="compositionally biased region" description="Gly residues" evidence="4">
    <location>
        <begin position="1550"/>
        <end position="1562"/>
    </location>
</feature>
<evidence type="ECO:0000259" key="5">
    <source>
        <dbReference type="PROSITE" id="PS50089"/>
    </source>
</evidence>
<feature type="compositionally biased region" description="Basic and acidic residues" evidence="4">
    <location>
        <begin position="1269"/>
        <end position="1298"/>
    </location>
</feature>
<dbReference type="InterPro" id="IPR039133">
    <property type="entry name" value="RNF25"/>
</dbReference>
<feature type="region of interest" description="Disordered" evidence="4">
    <location>
        <begin position="1538"/>
        <end position="1815"/>
    </location>
</feature>
<organism evidence="7 8">
    <name type="scientific">Aplysia californica</name>
    <name type="common">California sea hare</name>
    <dbReference type="NCBI Taxonomy" id="6500"/>
    <lineage>
        <taxon>Eukaryota</taxon>
        <taxon>Metazoa</taxon>
        <taxon>Spiralia</taxon>
        <taxon>Lophotrochozoa</taxon>
        <taxon>Mollusca</taxon>
        <taxon>Gastropoda</taxon>
        <taxon>Heterobranchia</taxon>
        <taxon>Euthyneura</taxon>
        <taxon>Tectipleura</taxon>
        <taxon>Aplysiida</taxon>
        <taxon>Aplysioidea</taxon>
        <taxon>Aplysiidae</taxon>
        <taxon>Aplysia</taxon>
    </lineage>
</organism>
<feature type="compositionally biased region" description="Basic and acidic residues" evidence="4">
    <location>
        <begin position="1724"/>
        <end position="1734"/>
    </location>
</feature>
<dbReference type="InterPro" id="IPR016135">
    <property type="entry name" value="UBQ-conjugating_enzyme/RWD"/>
</dbReference>
<keyword evidence="7" id="KW-1185">Reference proteome</keyword>
<feature type="compositionally biased region" description="Basic and acidic residues" evidence="4">
    <location>
        <begin position="666"/>
        <end position="691"/>
    </location>
</feature>
<feature type="region of interest" description="Disordered" evidence="4">
    <location>
        <begin position="1056"/>
        <end position="1138"/>
    </location>
</feature>
<feature type="compositionally biased region" description="Basic and acidic residues" evidence="4">
    <location>
        <begin position="510"/>
        <end position="531"/>
    </location>
</feature>
<evidence type="ECO:0000256" key="4">
    <source>
        <dbReference type="SAM" id="MobiDB-lite"/>
    </source>
</evidence>
<reference evidence="8" key="1">
    <citation type="submission" date="2025-08" db="UniProtKB">
        <authorList>
            <consortium name="RefSeq"/>
        </authorList>
    </citation>
    <scope>IDENTIFICATION</scope>
</reference>
<feature type="region of interest" description="Disordered" evidence="4">
    <location>
        <begin position="1266"/>
        <end position="1354"/>
    </location>
</feature>
<feature type="compositionally biased region" description="Basic and acidic residues" evidence="4">
    <location>
        <begin position="546"/>
        <end position="558"/>
    </location>
</feature>
<dbReference type="PROSITE" id="PS50908">
    <property type="entry name" value="RWD"/>
    <property type="match status" value="1"/>
</dbReference>
<feature type="compositionally biased region" description="Gly residues" evidence="4">
    <location>
        <begin position="326"/>
        <end position="336"/>
    </location>
</feature>
<dbReference type="PANTHER" id="PTHR13198:SF4">
    <property type="entry name" value="E3 UBIQUITIN-PROTEIN LIGASE RNF25"/>
    <property type="match status" value="1"/>
</dbReference>
<feature type="region of interest" description="Disordered" evidence="4">
    <location>
        <begin position="1157"/>
        <end position="1191"/>
    </location>
</feature>
<dbReference type="Gene3D" id="3.10.110.10">
    <property type="entry name" value="Ubiquitin Conjugating Enzyme"/>
    <property type="match status" value="1"/>
</dbReference>
<evidence type="ECO:0000313" key="8">
    <source>
        <dbReference type="RefSeq" id="XP_012944459.1"/>
    </source>
</evidence>
<feature type="region of interest" description="Disordered" evidence="4">
    <location>
        <begin position="269"/>
        <end position="1020"/>
    </location>
</feature>
<feature type="compositionally biased region" description="Basic and acidic residues" evidence="4">
    <location>
        <begin position="1599"/>
        <end position="1623"/>
    </location>
</feature>
<feature type="compositionally biased region" description="Low complexity" evidence="4">
    <location>
        <begin position="692"/>
        <end position="745"/>
    </location>
</feature>
<dbReference type="SUPFAM" id="SSF57850">
    <property type="entry name" value="RING/U-box"/>
    <property type="match status" value="1"/>
</dbReference>
<accession>A0ABM1ABD8</accession>
<dbReference type="InterPro" id="IPR006575">
    <property type="entry name" value="RWD_dom"/>
</dbReference>
<feature type="compositionally biased region" description="Low complexity" evidence="4">
    <location>
        <begin position="1656"/>
        <end position="1671"/>
    </location>
</feature>
<dbReference type="Pfam" id="PF05773">
    <property type="entry name" value="RWD"/>
    <property type="match status" value="1"/>
</dbReference>
<dbReference type="SMART" id="SM00184">
    <property type="entry name" value="RING"/>
    <property type="match status" value="1"/>
</dbReference>
<name>A0ABM1ABD8_APLCA</name>
<feature type="domain" description="RING-type" evidence="5">
    <location>
        <begin position="130"/>
        <end position="198"/>
    </location>
</feature>
<feature type="compositionally biased region" description="Low complexity" evidence="4">
    <location>
        <begin position="1640"/>
        <end position="1649"/>
    </location>
</feature>
<feature type="domain" description="RWD" evidence="6">
    <location>
        <begin position="14"/>
        <end position="123"/>
    </location>
</feature>
<feature type="compositionally biased region" description="Basic and acidic residues" evidence="4">
    <location>
        <begin position="1574"/>
        <end position="1587"/>
    </location>
</feature>
<gene>
    <name evidence="8" type="primary">LOC101854367</name>
</gene>
<feature type="compositionally biased region" description="Basic and acidic residues" evidence="4">
    <location>
        <begin position="1057"/>
        <end position="1079"/>
    </location>
</feature>
<feature type="compositionally biased region" description="Basic and acidic residues" evidence="4">
    <location>
        <begin position="904"/>
        <end position="920"/>
    </location>
</feature>
<feature type="compositionally biased region" description="Low complexity" evidence="4">
    <location>
        <begin position="754"/>
        <end position="838"/>
    </location>
</feature>
<protein>
    <submittedName>
        <fullName evidence="8">Ribosome-binding protein 1</fullName>
    </submittedName>
</protein>
<dbReference type="PANTHER" id="PTHR13198">
    <property type="entry name" value="RING FINGER PROTEIN 25"/>
    <property type="match status" value="1"/>
</dbReference>
<dbReference type="InterPro" id="IPR001841">
    <property type="entry name" value="Znf_RING"/>
</dbReference>
<evidence type="ECO:0000256" key="3">
    <source>
        <dbReference type="PROSITE-ProRule" id="PRU00175"/>
    </source>
</evidence>
<feature type="compositionally biased region" description="Basic and acidic residues" evidence="4">
    <location>
        <begin position="932"/>
        <end position="941"/>
    </location>
</feature>
<dbReference type="RefSeq" id="XP_012944459.1">
    <property type="nucleotide sequence ID" value="XM_013089005.2"/>
</dbReference>
<evidence type="ECO:0000259" key="6">
    <source>
        <dbReference type="PROSITE" id="PS50908"/>
    </source>
</evidence>
<dbReference type="Gene3D" id="3.30.40.10">
    <property type="entry name" value="Zinc/RING finger domain, C3HC4 (zinc finger)"/>
    <property type="match status" value="1"/>
</dbReference>
<feature type="compositionally biased region" description="Acidic residues" evidence="4">
    <location>
        <begin position="942"/>
        <end position="952"/>
    </location>
</feature>
<dbReference type="Proteomes" id="UP000694888">
    <property type="component" value="Unplaced"/>
</dbReference>
<feature type="compositionally biased region" description="Polar residues" evidence="4">
    <location>
        <begin position="874"/>
        <end position="885"/>
    </location>
</feature>
<dbReference type="SUPFAM" id="SSF54495">
    <property type="entry name" value="UBC-like"/>
    <property type="match status" value="1"/>
</dbReference>
<feature type="compositionally biased region" description="Polar residues" evidence="4">
    <location>
        <begin position="1740"/>
        <end position="1754"/>
    </location>
</feature>